<gene>
    <name evidence="1" type="ORF">F5878DRAFT_201971</name>
</gene>
<keyword evidence="2" id="KW-1185">Reference proteome</keyword>
<evidence type="ECO:0000313" key="2">
    <source>
        <dbReference type="Proteomes" id="UP001163846"/>
    </source>
</evidence>
<comment type="caution">
    <text evidence="1">The sequence shown here is derived from an EMBL/GenBank/DDBJ whole genome shotgun (WGS) entry which is preliminary data.</text>
</comment>
<dbReference type="Gene3D" id="3.40.50.1820">
    <property type="entry name" value="alpha/beta hydrolase"/>
    <property type="match status" value="1"/>
</dbReference>
<reference evidence="1" key="1">
    <citation type="submission" date="2022-08" db="EMBL/GenBank/DDBJ databases">
        <authorList>
            <consortium name="DOE Joint Genome Institute"/>
            <person name="Min B."/>
            <person name="Riley R."/>
            <person name="Sierra-Patev S."/>
            <person name="Naranjo-Ortiz M."/>
            <person name="Looney B."/>
            <person name="Konkel Z."/>
            <person name="Slot J.C."/>
            <person name="Sakamoto Y."/>
            <person name="Steenwyk J.L."/>
            <person name="Rokas A."/>
            <person name="Carro J."/>
            <person name="Camarero S."/>
            <person name="Ferreira P."/>
            <person name="Molpeceres G."/>
            <person name="Ruiz-Duenas F.J."/>
            <person name="Serrano A."/>
            <person name="Henrissat B."/>
            <person name="Drula E."/>
            <person name="Hughes K.W."/>
            <person name="Mata J.L."/>
            <person name="Ishikawa N.K."/>
            <person name="Vargas-Isla R."/>
            <person name="Ushijima S."/>
            <person name="Smith C.A."/>
            <person name="Ahrendt S."/>
            <person name="Andreopoulos W."/>
            <person name="He G."/>
            <person name="Labutti K."/>
            <person name="Lipzen A."/>
            <person name="Ng V."/>
            <person name="Sandor L."/>
            <person name="Barry K."/>
            <person name="Martinez A.T."/>
            <person name="Xiao Y."/>
            <person name="Gibbons J.G."/>
            <person name="Terashima K."/>
            <person name="Hibbett D.S."/>
            <person name="Grigoriev I.V."/>
        </authorList>
    </citation>
    <scope>NUCLEOTIDE SEQUENCE</scope>
    <source>
        <strain evidence="1">TFB9207</strain>
    </source>
</reference>
<dbReference type="InterPro" id="IPR029058">
    <property type="entry name" value="AB_hydrolase_fold"/>
</dbReference>
<dbReference type="Proteomes" id="UP001163846">
    <property type="component" value="Unassembled WGS sequence"/>
</dbReference>
<evidence type="ECO:0000313" key="1">
    <source>
        <dbReference type="EMBL" id="KAJ3837749.1"/>
    </source>
</evidence>
<dbReference type="SUPFAM" id="SSF53474">
    <property type="entry name" value="alpha/beta-Hydrolases"/>
    <property type="match status" value="1"/>
</dbReference>
<evidence type="ECO:0008006" key="3">
    <source>
        <dbReference type="Google" id="ProtNLM"/>
    </source>
</evidence>
<organism evidence="1 2">
    <name type="scientific">Lentinula raphanica</name>
    <dbReference type="NCBI Taxonomy" id="153919"/>
    <lineage>
        <taxon>Eukaryota</taxon>
        <taxon>Fungi</taxon>
        <taxon>Dikarya</taxon>
        <taxon>Basidiomycota</taxon>
        <taxon>Agaricomycotina</taxon>
        <taxon>Agaricomycetes</taxon>
        <taxon>Agaricomycetidae</taxon>
        <taxon>Agaricales</taxon>
        <taxon>Marasmiineae</taxon>
        <taxon>Omphalotaceae</taxon>
        <taxon>Lentinula</taxon>
    </lineage>
</organism>
<proteinExistence type="predicted"/>
<sequence>MIHTIQTYSLSGGVELSFTDSGPPIGSLDYTTVILLHGGVFNAYGFHKVHDYAHRLNLRTVLLHRRDYAGSTPYSRSEIQELENGSVIFWERLSAQLGEFVRMFVEKESVPKLMGVQKSTSNAQMNGFRRGGSGGIAILGWSGGCLPIVSFLGVVRNRMMSEELYNFLVEYIGDLILYDPSYHCFGYPLPHDNRNYVPWEDQTISSEEFLHAFSEWVSSYYDHPCYDPVSRSLLVTASINDFDGQRRKSDEISVLSWTDEDLARGTEERPAKNEISTCVYNLSISSCFLITIALPKVPTRSTRNPSFTNSTGSI</sequence>
<dbReference type="AlphaFoldDB" id="A0AA38UDD4"/>
<protein>
    <recommendedName>
        <fullName evidence="3">Alpha beta-hydrolase</fullName>
    </recommendedName>
</protein>
<dbReference type="EMBL" id="MU806225">
    <property type="protein sequence ID" value="KAJ3837749.1"/>
    <property type="molecule type" value="Genomic_DNA"/>
</dbReference>
<name>A0AA38UDD4_9AGAR</name>
<accession>A0AA38UDD4</accession>